<dbReference type="OrthoDB" id="892939at2759"/>
<reference evidence="1" key="1">
    <citation type="submission" date="2018-05" db="EMBL/GenBank/DDBJ databases">
        <title>Draft genome of Mucuna pruriens seed.</title>
        <authorList>
            <person name="Nnadi N.E."/>
            <person name="Vos R."/>
            <person name="Hasami M.H."/>
            <person name="Devisetty U.K."/>
            <person name="Aguiy J.C."/>
        </authorList>
    </citation>
    <scope>NUCLEOTIDE SEQUENCE [LARGE SCALE GENOMIC DNA]</scope>
    <source>
        <strain evidence="1">JCA_2017</strain>
    </source>
</reference>
<comment type="caution">
    <text evidence="1">The sequence shown here is derived from an EMBL/GenBank/DDBJ whole genome shotgun (WGS) entry which is preliminary data.</text>
</comment>
<dbReference type="AlphaFoldDB" id="A0A371FJ08"/>
<evidence type="ECO:0000313" key="1">
    <source>
        <dbReference type="EMBL" id="RDX78093.1"/>
    </source>
</evidence>
<feature type="non-terminal residue" evidence="1">
    <location>
        <position position="61"/>
    </location>
</feature>
<name>A0A371FJ08_MUCPR</name>
<accession>A0A371FJ08</accession>
<feature type="non-terminal residue" evidence="1">
    <location>
        <position position="1"/>
    </location>
</feature>
<proteinExistence type="predicted"/>
<dbReference type="Proteomes" id="UP000257109">
    <property type="component" value="Unassembled WGS sequence"/>
</dbReference>
<evidence type="ECO:0008006" key="3">
    <source>
        <dbReference type="Google" id="ProtNLM"/>
    </source>
</evidence>
<organism evidence="1 2">
    <name type="scientific">Mucuna pruriens</name>
    <name type="common">Velvet bean</name>
    <name type="synonym">Dolichos pruriens</name>
    <dbReference type="NCBI Taxonomy" id="157652"/>
    <lineage>
        <taxon>Eukaryota</taxon>
        <taxon>Viridiplantae</taxon>
        <taxon>Streptophyta</taxon>
        <taxon>Embryophyta</taxon>
        <taxon>Tracheophyta</taxon>
        <taxon>Spermatophyta</taxon>
        <taxon>Magnoliopsida</taxon>
        <taxon>eudicotyledons</taxon>
        <taxon>Gunneridae</taxon>
        <taxon>Pentapetalae</taxon>
        <taxon>rosids</taxon>
        <taxon>fabids</taxon>
        <taxon>Fabales</taxon>
        <taxon>Fabaceae</taxon>
        <taxon>Papilionoideae</taxon>
        <taxon>50 kb inversion clade</taxon>
        <taxon>NPAAA clade</taxon>
        <taxon>indigoferoid/millettioid clade</taxon>
        <taxon>Phaseoleae</taxon>
        <taxon>Mucuna</taxon>
    </lineage>
</organism>
<evidence type="ECO:0000313" key="2">
    <source>
        <dbReference type="Proteomes" id="UP000257109"/>
    </source>
</evidence>
<gene>
    <name evidence="1" type="ORF">CR513_41685</name>
</gene>
<keyword evidence="2" id="KW-1185">Reference proteome</keyword>
<protein>
    <recommendedName>
        <fullName evidence="3">Reverse transcriptase Ty1/copia-type domain-containing protein</fullName>
    </recommendedName>
</protein>
<dbReference type="EMBL" id="QJKJ01008967">
    <property type="protein sequence ID" value="RDX78093.1"/>
    <property type="molecule type" value="Genomic_DNA"/>
</dbReference>
<sequence length="61" mass="7132">MDVKNAFLHGDLKEEVYINLPYEVHYHPEGIFLNQEKYIQDLIQVAILTNFTLVDTPLDVN</sequence>